<name>A0AAD3XGU6_NEPGR</name>
<comment type="caution">
    <text evidence="2">The sequence shown here is derived from an EMBL/GenBank/DDBJ whole genome shotgun (WGS) entry which is preliminary data.</text>
</comment>
<feature type="compositionally biased region" description="Basic and acidic residues" evidence="1">
    <location>
        <begin position="1"/>
        <end position="13"/>
    </location>
</feature>
<evidence type="ECO:0000256" key="1">
    <source>
        <dbReference type="SAM" id="MobiDB-lite"/>
    </source>
</evidence>
<dbReference type="PANTHER" id="PTHR37265:SF5">
    <property type="entry name" value="OS01G0195300 PROTEIN"/>
    <property type="match status" value="1"/>
</dbReference>
<proteinExistence type="predicted"/>
<dbReference type="EMBL" id="BSYO01000004">
    <property type="protein sequence ID" value="GMH04079.1"/>
    <property type="molecule type" value="Genomic_DNA"/>
</dbReference>
<evidence type="ECO:0000313" key="3">
    <source>
        <dbReference type="Proteomes" id="UP001279734"/>
    </source>
</evidence>
<organism evidence="2 3">
    <name type="scientific">Nepenthes gracilis</name>
    <name type="common">Slender pitcher plant</name>
    <dbReference type="NCBI Taxonomy" id="150966"/>
    <lineage>
        <taxon>Eukaryota</taxon>
        <taxon>Viridiplantae</taxon>
        <taxon>Streptophyta</taxon>
        <taxon>Embryophyta</taxon>
        <taxon>Tracheophyta</taxon>
        <taxon>Spermatophyta</taxon>
        <taxon>Magnoliopsida</taxon>
        <taxon>eudicotyledons</taxon>
        <taxon>Gunneridae</taxon>
        <taxon>Pentapetalae</taxon>
        <taxon>Caryophyllales</taxon>
        <taxon>Nepenthaceae</taxon>
        <taxon>Nepenthes</taxon>
    </lineage>
</organism>
<dbReference type="Proteomes" id="UP001279734">
    <property type="component" value="Unassembled WGS sequence"/>
</dbReference>
<protein>
    <submittedName>
        <fullName evidence="2">Uncharacterized protein</fullName>
    </submittedName>
</protein>
<keyword evidence="3" id="KW-1185">Reference proteome</keyword>
<dbReference type="AlphaFoldDB" id="A0AAD3XGU6"/>
<feature type="region of interest" description="Disordered" evidence="1">
    <location>
        <begin position="1"/>
        <end position="32"/>
    </location>
</feature>
<sequence length="212" mass="23281">MEESKKRAAHEWTTDSSLKKPKPPAPSENTGHCDATITASANTALDDCEDIFSGWSMDDETIEELTKLLEPEQQSPAPFRVKFISYPYSAPLIYESPASSSYVTINGNEESCGSSFSDSASSFMASIDMGSFNIVQYPPVVFGYKPNHWKYDEASAAEGGAWSSDDKIARGWMVDGSATGMRQYNGCWDEEALAQFIGDDELAFGSQKNQKM</sequence>
<dbReference type="PANTHER" id="PTHR37265">
    <property type="entry name" value="OS01G0195300 PROTEIN"/>
    <property type="match status" value="1"/>
</dbReference>
<accession>A0AAD3XGU6</accession>
<evidence type="ECO:0000313" key="2">
    <source>
        <dbReference type="EMBL" id="GMH04079.1"/>
    </source>
</evidence>
<reference evidence="2" key="1">
    <citation type="submission" date="2023-05" db="EMBL/GenBank/DDBJ databases">
        <title>Nepenthes gracilis genome sequencing.</title>
        <authorList>
            <person name="Fukushima K."/>
        </authorList>
    </citation>
    <scope>NUCLEOTIDE SEQUENCE</scope>
    <source>
        <strain evidence="2">SING2019-196</strain>
    </source>
</reference>
<gene>
    <name evidence="2" type="ORF">Nepgr_005918</name>
</gene>